<protein>
    <submittedName>
        <fullName evidence="3">Uncharacterized protein</fullName>
    </submittedName>
</protein>
<dbReference type="EMBL" id="CP036287">
    <property type="protein sequence ID" value="QDU68516.1"/>
    <property type="molecule type" value="Genomic_DNA"/>
</dbReference>
<keyword evidence="1" id="KW-0802">TPR repeat</keyword>
<accession>A0A518BNI5</accession>
<feature type="compositionally biased region" description="Low complexity" evidence="2">
    <location>
        <begin position="383"/>
        <end position="397"/>
    </location>
</feature>
<evidence type="ECO:0000256" key="2">
    <source>
        <dbReference type="SAM" id="MobiDB-lite"/>
    </source>
</evidence>
<feature type="repeat" description="TPR" evidence="1">
    <location>
        <begin position="225"/>
        <end position="258"/>
    </location>
</feature>
<sequence precursor="true">MPSVPTISPRLDRAGCPRPAKTLPSAALWAVVGLFMLASCAGPGRIKGSSSDLPRPTGNLDQDLVQPQIDAIGSDLQNGAAWAAARRAAALRRSQVLSPDDRDVVEGLLEVSLETAAAVTDDSDIFDAFDDRELSRRAKAILVIGEARALLGEDEPNEAFMAVRRFEKQSPGHHLRSEAGDIIYEAGIRLSTSKKRTLFFFKKSGYAPQILEYLVLNHPSHPACGDAYATLANIYEKNGSTELAIARYEDLLLYHPKNSEAPRAEATIPRLRLGLHLRDDYDRNSLKRARRELEQWLARYAQSGIDPSMLAQVQDDLADCLGRLVHNDLIVSRFYRRVDEPYGARLHALRALGLSREVGAQDYTTQAEELIAWADAELAERNLPAPAEAESEALATENPDLEP</sequence>
<proteinExistence type="predicted"/>
<reference evidence="3 4" key="1">
    <citation type="submission" date="2019-02" db="EMBL/GenBank/DDBJ databases">
        <title>Deep-cultivation of Planctomycetes and their phenomic and genomic characterization uncovers novel biology.</title>
        <authorList>
            <person name="Wiegand S."/>
            <person name="Jogler M."/>
            <person name="Boedeker C."/>
            <person name="Pinto D."/>
            <person name="Vollmers J."/>
            <person name="Rivas-Marin E."/>
            <person name="Kohn T."/>
            <person name="Peeters S.H."/>
            <person name="Heuer A."/>
            <person name="Rast P."/>
            <person name="Oberbeckmann S."/>
            <person name="Bunk B."/>
            <person name="Jeske O."/>
            <person name="Meyerdierks A."/>
            <person name="Storesund J.E."/>
            <person name="Kallscheuer N."/>
            <person name="Luecker S."/>
            <person name="Lage O.M."/>
            <person name="Pohl T."/>
            <person name="Merkel B.J."/>
            <person name="Hornburger P."/>
            <person name="Mueller R.-W."/>
            <person name="Bruemmer F."/>
            <person name="Labrenz M."/>
            <person name="Spormann A.M."/>
            <person name="Op den Camp H."/>
            <person name="Overmann J."/>
            <person name="Amann R."/>
            <person name="Jetten M.S.M."/>
            <person name="Mascher T."/>
            <person name="Medema M.H."/>
            <person name="Devos D.P."/>
            <person name="Kaster A.-K."/>
            <person name="Ovreas L."/>
            <person name="Rohde M."/>
            <person name="Galperin M.Y."/>
            <person name="Jogler C."/>
        </authorList>
    </citation>
    <scope>NUCLEOTIDE SEQUENCE [LARGE SCALE GENOMIC DNA]</scope>
    <source>
        <strain evidence="3 4">Pla133</strain>
    </source>
</reference>
<evidence type="ECO:0000256" key="1">
    <source>
        <dbReference type="PROSITE-ProRule" id="PRU00339"/>
    </source>
</evidence>
<feature type="region of interest" description="Disordered" evidence="2">
    <location>
        <begin position="382"/>
        <end position="403"/>
    </location>
</feature>
<gene>
    <name evidence="3" type="ORF">Pla133_36140</name>
</gene>
<evidence type="ECO:0000313" key="3">
    <source>
        <dbReference type="EMBL" id="QDU68516.1"/>
    </source>
</evidence>
<dbReference type="InterPro" id="IPR019734">
    <property type="entry name" value="TPR_rpt"/>
</dbReference>
<dbReference type="RefSeq" id="WP_145067592.1">
    <property type="nucleotide sequence ID" value="NZ_CP036287.1"/>
</dbReference>
<dbReference type="InterPro" id="IPR011990">
    <property type="entry name" value="TPR-like_helical_dom_sf"/>
</dbReference>
<evidence type="ECO:0000313" key="4">
    <source>
        <dbReference type="Proteomes" id="UP000316921"/>
    </source>
</evidence>
<dbReference type="Proteomes" id="UP000316921">
    <property type="component" value="Chromosome"/>
</dbReference>
<dbReference type="Gene3D" id="1.25.40.10">
    <property type="entry name" value="Tetratricopeptide repeat domain"/>
    <property type="match status" value="1"/>
</dbReference>
<keyword evidence="4" id="KW-1185">Reference proteome</keyword>
<dbReference type="PROSITE" id="PS50005">
    <property type="entry name" value="TPR"/>
    <property type="match status" value="1"/>
</dbReference>
<organism evidence="3 4">
    <name type="scientific">Engelhardtia mirabilis</name>
    <dbReference type="NCBI Taxonomy" id="2528011"/>
    <lineage>
        <taxon>Bacteria</taxon>
        <taxon>Pseudomonadati</taxon>
        <taxon>Planctomycetota</taxon>
        <taxon>Planctomycetia</taxon>
        <taxon>Planctomycetia incertae sedis</taxon>
        <taxon>Engelhardtia</taxon>
    </lineage>
</organism>
<dbReference type="KEGG" id="pbap:Pla133_36140"/>
<dbReference type="AlphaFoldDB" id="A0A518BNI5"/>
<name>A0A518BNI5_9BACT</name>
<dbReference type="SUPFAM" id="SSF48452">
    <property type="entry name" value="TPR-like"/>
    <property type="match status" value="1"/>
</dbReference>